<dbReference type="EMBL" id="BLXX01000022">
    <property type="protein sequence ID" value="GFO61881.1"/>
    <property type="molecule type" value="Genomic_DNA"/>
</dbReference>
<reference evidence="3" key="1">
    <citation type="submission" date="2020-06" db="EMBL/GenBank/DDBJ databases">
        <title>Draft genomic sequence of Geomonas sp. Red330.</title>
        <authorList>
            <person name="Itoh H."/>
            <person name="Zhenxing X."/>
            <person name="Ushijima N."/>
            <person name="Masuda Y."/>
            <person name="Shiratori Y."/>
            <person name="Senoo K."/>
        </authorList>
    </citation>
    <scope>NUCLEOTIDE SEQUENCE [LARGE SCALE GENOMIC DNA]</scope>
    <source>
        <strain evidence="3">Red330</strain>
    </source>
</reference>
<evidence type="ECO:0000256" key="1">
    <source>
        <dbReference type="SAM" id="MobiDB-lite"/>
    </source>
</evidence>
<gene>
    <name evidence="2" type="ORF">GMST_42060</name>
</gene>
<proteinExistence type="predicted"/>
<dbReference type="Proteomes" id="UP000556026">
    <property type="component" value="Unassembled WGS sequence"/>
</dbReference>
<comment type="caution">
    <text evidence="2">The sequence shown here is derived from an EMBL/GenBank/DDBJ whole genome shotgun (WGS) entry which is preliminary data.</text>
</comment>
<organism evidence="2 3">
    <name type="scientific">Geomonas silvestris</name>
    <dbReference type="NCBI Taxonomy" id="2740184"/>
    <lineage>
        <taxon>Bacteria</taxon>
        <taxon>Pseudomonadati</taxon>
        <taxon>Thermodesulfobacteriota</taxon>
        <taxon>Desulfuromonadia</taxon>
        <taxon>Geobacterales</taxon>
        <taxon>Geobacteraceae</taxon>
        <taxon>Geomonas</taxon>
    </lineage>
</organism>
<keyword evidence="3" id="KW-1185">Reference proteome</keyword>
<feature type="region of interest" description="Disordered" evidence="1">
    <location>
        <begin position="1"/>
        <end position="20"/>
    </location>
</feature>
<accession>A0A6V8MPG3</accession>
<sequence length="68" mass="7183">MLNELEVTQGRARRVSPDGKGTVSARLLDVKAQAYAVGPHWVQVCGTQTAGGEGFDWRGDPKGSVASL</sequence>
<name>A0A6V8MPG3_9BACT</name>
<dbReference type="AlphaFoldDB" id="A0A6V8MPG3"/>
<protein>
    <submittedName>
        <fullName evidence="2">Uncharacterized protein</fullName>
    </submittedName>
</protein>
<evidence type="ECO:0000313" key="3">
    <source>
        <dbReference type="Proteomes" id="UP000556026"/>
    </source>
</evidence>
<evidence type="ECO:0000313" key="2">
    <source>
        <dbReference type="EMBL" id="GFO61881.1"/>
    </source>
</evidence>